<sequence>MKLARVASFVHKWLALLVGIQIVFWVVSGLFFTLFPIEQIRSENLIRPAQAEVIDTATLASLVSLRGPQDALPTKLTIERRASGQVIVAEFAEAPPALYDAATLARLSPLSAAEASAIARTHVTLSSAPTSTTLVNEETSEYRGALPAWRVQFPEGGLSVYVAQNTGAVTARRSDLWRIYDTLWALHIMDWQNHEDFNHPLIIIVTLITLLSVITGIVLLPYRIRFRSGLKRP</sequence>
<dbReference type="KEGG" id="cbot:ATE48_12885"/>
<dbReference type="STRING" id="1759059.ATE48_12885"/>
<protein>
    <recommendedName>
        <fullName evidence="4">PepSY domain-containing protein</fullName>
    </recommendedName>
</protein>
<dbReference type="PANTHER" id="PTHR34219:SF6">
    <property type="entry name" value="BLR3280 PROTEIN"/>
    <property type="match status" value="1"/>
</dbReference>
<dbReference type="InParanoid" id="A0A1B1AJK0"/>
<keyword evidence="1" id="KW-1133">Transmembrane helix</keyword>
<keyword evidence="3" id="KW-1185">Reference proteome</keyword>
<keyword evidence="1" id="KW-0812">Transmembrane</keyword>
<dbReference type="Proteomes" id="UP000092498">
    <property type="component" value="Chromosome"/>
</dbReference>
<dbReference type="EMBL" id="CP013244">
    <property type="protein sequence ID" value="ANP46746.1"/>
    <property type="molecule type" value="Genomic_DNA"/>
</dbReference>
<proteinExistence type="predicted"/>
<dbReference type="PANTHER" id="PTHR34219">
    <property type="entry name" value="IRON-REGULATED INNER MEMBRANE PROTEIN-RELATED"/>
    <property type="match status" value="1"/>
</dbReference>
<keyword evidence="1" id="KW-0472">Membrane</keyword>
<dbReference type="OrthoDB" id="9806195at2"/>
<dbReference type="AlphaFoldDB" id="A0A1B1AJK0"/>
<evidence type="ECO:0000256" key="1">
    <source>
        <dbReference type="SAM" id="Phobius"/>
    </source>
</evidence>
<reference evidence="2 3" key="1">
    <citation type="submission" date="2015-11" db="EMBL/GenBank/DDBJ databases">
        <title>Whole-Genome Sequence of Candidatus Oderbacter manganicum from the National Park Lower Oder Valley, Germany.</title>
        <authorList>
            <person name="Braun B."/>
            <person name="Liere K."/>
            <person name="Szewzyk U."/>
        </authorList>
    </citation>
    <scope>NUCLEOTIDE SEQUENCE [LARGE SCALE GENOMIC DNA]</scope>
    <source>
        <strain evidence="2 3">OTSz_A_272</strain>
    </source>
</reference>
<evidence type="ECO:0000313" key="2">
    <source>
        <dbReference type="EMBL" id="ANP46746.1"/>
    </source>
</evidence>
<dbReference type="RefSeq" id="WP_066772142.1">
    <property type="nucleotide sequence ID" value="NZ_CP013244.1"/>
</dbReference>
<accession>A0A1B1AJK0</accession>
<dbReference type="Pfam" id="PF03929">
    <property type="entry name" value="PepSY_TM"/>
    <property type="match status" value="1"/>
</dbReference>
<feature type="transmembrane region" description="Helical" evidence="1">
    <location>
        <begin position="201"/>
        <end position="222"/>
    </location>
</feature>
<organism evidence="2 3">
    <name type="scientific">Candidatus Viadribacter manganicus</name>
    <dbReference type="NCBI Taxonomy" id="1759059"/>
    <lineage>
        <taxon>Bacteria</taxon>
        <taxon>Pseudomonadati</taxon>
        <taxon>Pseudomonadota</taxon>
        <taxon>Alphaproteobacteria</taxon>
        <taxon>Hyphomonadales</taxon>
        <taxon>Hyphomonadaceae</taxon>
        <taxon>Candidatus Viadribacter</taxon>
    </lineage>
</organism>
<feature type="transmembrane region" description="Helical" evidence="1">
    <location>
        <begin position="12"/>
        <end position="35"/>
    </location>
</feature>
<evidence type="ECO:0008006" key="4">
    <source>
        <dbReference type="Google" id="ProtNLM"/>
    </source>
</evidence>
<evidence type="ECO:0000313" key="3">
    <source>
        <dbReference type="Proteomes" id="UP000092498"/>
    </source>
</evidence>
<name>A0A1B1AJK0_9PROT</name>
<dbReference type="InterPro" id="IPR005625">
    <property type="entry name" value="PepSY-ass_TM"/>
</dbReference>
<gene>
    <name evidence="2" type="ORF">ATE48_12885</name>
</gene>